<gene>
    <name evidence="2" type="ORF">ACFPPD_14225</name>
</gene>
<evidence type="ECO:0000313" key="2">
    <source>
        <dbReference type="EMBL" id="MFC5469887.1"/>
    </source>
</evidence>
<protein>
    <submittedName>
        <fullName evidence="2">Dienelactone hydrolase family protein</fullName>
        <ecNumber evidence="2">3.1.-.-</ecNumber>
    </submittedName>
</protein>
<proteinExistence type="predicted"/>
<organism evidence="2 3">
    <name type="scientific">Cohnella suwonensis</name>
    <dbReference type="NCBI Taxonomy" id="696072"/>
    <lineage>
        <taxon>Bacteria</taxon>
        <taxon>Bacillati</taxon>
        <taxon>Bacillota</taxon>
        <taxon>Bacilli</taxon>
        <taxon>Bacillales</taxon>
        <taxon>Paenibacillaceae</taxon>
        <taxon>Cohnella</taxon>
    </lineage>
</organism>
<dbReference type="EC" id="3.1.-.-" evidence="2"/>
<comment type="caution">
    <text evidence="2">The sequence shown here is derived from an EMBL/GenBank/DDBJ whole genome shotgun (WGS) entry which is preliminary data.</text>
</comment>
<dbReference type="Proteomes" id="UP001596105">
    <property type="component" value="Unassembled WGS sequence"/>
</dbReference>
<dbReference type="SUPFAM" id="SSF53474">
    <property type="entry name" value="alpha/beta-Hydrolases"/>
    <property type="match status" value="1"/>
</dbReference>
<dbReference type="InterPro" id="IPR029058">
    <property type="entry name" value="AB_hydrolase_fold"/>
</dbReference>
<evidence type="ECO:0000259" key="1">
    <source>
        <dbReference type="Pfam" id="PF01738"/>
    </source>
</evidence>
<dbReference type="PANTHER" id="PTHR22946">
    <property type="entry name" value="DIENELACTONE HYDROLASE DOMAIN-CONTAINING PROTEIN-RELATED"/>
    <property type="match status" value="1"/>
</dbReference>
<dbReference type="RefSeq" id="WP_209751037.1">
    <property type="nucleotide sequence ID" value="NZ_JBHSMH010000042.1"/>
</dbReference>
<dbReference type="InterPro" id="IPR002925">
    <property type="entry name" value="Dienelactn_hydro"/>
</dbReference>
<dbReference type="InterPro" id="IPR050261">
    <property type="entry name" value="FrsA_esterase"/>
</dbReference>
<feature type="domain" description="Dienelactone hydrolase" evidence="1">
    <location>
        <begin position="84"/>
        <end position="217"/>
    </location>
</feature>
<dbReference type="Gene3D" id="3.40.50.1820">
    <property type="entry name" value="alpha/beta hydrolase"/>
    <property type="match status" value="1"/>
</dbReference>
<evidence type="ECO:0000313" key="3">
    <source>
        <dbReference type="Proteomes" id="UP001596105"/>
    </source>
</evidence>
<dbReference type="GO" id="GO:0016787">
    <property type="term" value="F:hydrolase activity"/>
    <property type="evidence" value="ECO:0007669"/>
    <property type="project" value="UniProtKB-KW"/>
</dbReference>
<dbReference type="Pfam" id="PF01738">
    <property type="entry name" value="DLH"/>
    <property type="match status" value="1"/>
</dbReference>
<name>A0ABW0LY69_9BACL</name>
<reference evidence="3" key="1">
    <citation type="journal article" date="2019" name="Int. J. Syst. Evol. Microbiol.">
        <title>The Global Catalogue of Microorganisms (GCM) 10K type strain sequencing project: providing services to taxonomists for standard genome sequencing and annotation.</title>
        <authorList>
            <consortium name="The Broad Institute Genomics Platform"/>
            <consortium name="The Broad Institute Genome Sequencing Center for Infectious Disease"/>
            <person name="Wu L."/>
            <person name="Ma J."/>
        </authorList>
    </citation>
    <scope>NUCLEOTIDE SEQUENCE [LARGE SCALE GENOMIC DNA]</scope>
    <source>
        <strain evidence="3">CCUG 57113</strain>
    </source>
</reference>
<keyword evidence="3" id="KW-1185">Reference proteome</keyword>
<sequence length="316" mass="35256">MREELLRLLGDFPKRPPSAEVRVIAEDELDDHIRQLVRYEAEEGETINAYLLRPKTGKSDSAAPRPGILAIHPHAGEFAYGKSEVVGLRQDKRTSHYGLELVKRGFVVLAPDLLGFEERRPSATEAERNYSLEGFHYERMIYFDRLLTGSTLQAKYLSDLAAALDVLEGLPDVDGGRLGTIGHSLGGQEALWLAMYDGRVRAAVCSCGVSTYRSVMEDRYIHNFPFYVPNLLASGDMDDFLTDVAPRGLFISAGVRDLSFPVRGAMAIDRALSATYEKLGAAERYRFVAFDGGHDFPDSIKSQAYDWLEQELNART</sequence>
<keyword evidence="2" id="KW-0378">Hydrolase</keyword>
<accession>A0ABW0LY69</accession>
<dbReference type="EMBL" id="JBHSMH010000042">
    <property type="protein sequence ID" value="MFC5469887.1"/>
    <property type="molecule type" value="Genomic_DNA"/>
</dbReference>